<evidence type="ECO:0000256" key="1">
    <source>
        <dbReference type="ARBA" id="ARBA00006315"/>
    </source>
</evidence>
<sequence>MWIAFAIDVVYSEKVNTEKVTQFCEKIYHSIIMNSIFLANAILHASHMGTWYPAGNQLTTMFDKAYSAASVSSSQKLVRAIIVPHAGYSFCIRTSMNAFKSIDPSLYDRVFVLGPSHQIPIRYCTIADASSAESPYGDIPFDVEVAEHLLNKFPSLFKKLDCRTAEIEHSLEIEFPILKYIFREKPFTLVPIMVGSISYKMCEKVAEALSEYASDPRTLFVISSDFCHWGARFGYQYLPEGDGKIYQKITQLDKEAADMIATGDSLKFKSYIDKTQNTICGRLPIMIMMHMFGEMEAEFPAYSLSENITSKYDSSVSYFAGVIRA</sequence>
<dbReference type="Pfam" id="PF01875">
    <property type="entry name" value="Memo"/>
    <property type="match status" value="1"/>
</dbReference>
<evidence type="ECO:0000313" key="2">
    <source>
        <dbReference type="EMBL" id="OHT13043.1"/>
    </source>
</evidence>
<dbReference type="GeneID" id="94826011"/>
<protein>
    <submittedName>
        <fullName evidence="2">Protein MEMO1</fullName>
    </submittedName>
</protein>
<proteinExistence type="inferred from homology"/>
<dbReference type="HAMAP" id="MF_00055">
    <property type="entry name" value="MEMO1"/>
    <property type="match status" value="1"/>
</dbReference>
<evidence type="ECO:0000313" key="3">
    <source>
        <dbReference type="Proteomes" id="UP000179807"/>
    </source>
</evidence>
<dbReference type="CDD" id="cd07361">
    <property type="entry name" value="MEMO_like"/>
    <property type="match status" value="1"/>
</dbReference>
<dbReference type="RefSeq" id="XP_068366179.1">
    <property type="nucleotide sequence ID" value="XM_068491307.1"/>
</dbReference>
<keyword evidence="3" id="KW-1185">Reference proteome</keyword>
<comment type="similarity">
    <text evidence="1">Belongs to the MEMO1 family.</text>
</comment>
<gene>
    <name evidence="2" type="primary">Memo1</name>
    <name evidence="2" type="ORF">TRFO_03458</name>
</gene>
<dbReference type="VEuPathDB" id="TrichDB:TRFO_03458"/>
<organism evidence="2 3">
    <name type="scientific">Tritrichomonas foetus</name>
    <dbReference type="NCBI Taxonomy" id="1144522"/>
    <lineage>
        <taxon>Eukaryota</taxon>
        <taxon>Metamonada</taxon>
        <taxon>Parabasalia</taxon>
        <taxon>Tritrichomonadida</taxon>
        <taxon>Tritrichomonadidae</taxon>
        <taxon>Tritrichomonas</taxon>
    </lineage>
</organism>
<dbReference type="AlphaFoldDB" id="A0A1J4KP83"/>
<dbReference type="Proteomes" id="UP000179807">
    <property type="component" value="Unassembled WGS sequence"/>
</dbReference>
<dbReference type="EMBL" id="MLAK01000549">
    <property type="protein sequence ID" value="OHT13043.1"/>
    <property type="molecule type" value="Genomic_DNA"/>
</dbReference>
<dbReference type="OrthoDB" id="417112at2759"/>
<dbReference type="PANTHER" id="PTHR11060:SF0">
    <property type="entry name" value="PROTEIN MEMO1"/>
    <property type="match status" value="1"/>
</dbReference>
<dbReference type="InterPro" id="IPR002737">
    <property type="entry name" value="MEMO1_fam"/>
</dbReference>
<dbReference type="Gene3D" id="3.40.830.10">
    <property type="entry name" value="LigB-like"/>
    <property type="match status" value="1"/>
</dbReference>
<dbReference type="NCBIfam" id="TIGR04336">
    <property type="entry name" value="AmmeMemoSam_B"/>
    <property type="match status" value="1"/>
</dbReference>
<accession>A0A1J4KP83</accession>
<dbReference type="PANTHER" id="PTHR11060">
    <property type="entry name" value="PROTEIN MEMO1"/>
    <property type="match status" value="1"/>
</dbReference>
<name>A0A1J4KP83_9EUKA</name>
<reference evidence="2" key="1">
    <citation type="submission" date="2016-10" db="EMBL/GenBank/DDBJ databases">
        <authorList>
            <person name="Benchimol M."/>
            <person name="Almeida L.G."/>
            <person name="Vasconcelos A.T."/>
            <person name="Perreira-Neves A."/>
            <person name="Rosa I.A."/>
            <person name="Tasca T."/>
            <person name="Bogo M.R."/>
            <person name="de Souza W."/>
        </authorList>
    </citation>
    <scope>NUCLEOTIDE SEQUENCE [LARGE SCALE GENOMIC DNA]</scope>
    <source>
        <strain evidence="2">K</strain>
    </source>
</reference>
<comment type="caution">
    <text evidence="2">The sequence shown here is derived from an EMBL/GenBank/DDBJ whole genome shotgun (WGS) entry which is preliminary data.</text>
</comment>